<evidence type="ECO:0000313" key="1">
    <source>
        <dbReference type="EMBL" id="VIO97729.1"/>
    </source>
</evidence>
<sequence length="141" mass="16554">MAEIMKRGMMCLKENPERYNGEVVICMDCTPCIRFVDFMVPFLEAKGLKRISTLNYMQAHFIAVFYEILNKFAPKKSFGHLTLSSNKFINCWTIGFSNRKLRLLLDFVPPYEQSQAINQTLCWYRKNGQTNKNHKKTVELK</sequence>
<gene>
    <name evidence="1 3" type="primary">Bm45</name>
    <name evidence="1" type="ORF">BM_BM45</name>
</gene>
<evidence type="ECO:0000313" key="2">
    <source>
        <dbReference type="Proteomes" id="UP000006672"/>
    </source>
</evidence>
<dbReference type="RefSeq" id="XP_042937279.1">
    <property type="nucleotide sequence ID" value="XM_043081345.1"/>
</dbReference>
<protein>
    <submittedName>
        <fullName evidence="3">3-beta hydroxysteroid dehydrogenase/isomerase domain-containing protein</fullName>
    </submittedName>
</protein>
<dbReference type="OrthoDB" id="2735536at2759"/>
<evidence type="ECO:0000313" key="3">
    <source>
        <dbReference type="WBParaSite" id="Bm45b.1"/>
    </source>
</evidence>
<dbReference type="Proteomes" id="UP000006672">
    <property type="component" value="Unassembled WGS sequence"/>
</dbReference>
<reference evidence="2" key="1">
    <citation type="journal article" date="2007" name="Science">
        <title>Draft genome of the filarial nematode parasite Brugia malayi.</title>
        <authorList>
            <person name="Ghedin E."/>
            <person name="Wang S."/>
            <person name="Spiro D."/>
            <person name="Caler E."/>
            <person name="Zhao Q."/>
            <person name="Crabtree J."/>
            <person name="Allen J.E."/>
            <person name="Delcher A.L."/>
            <person name="Guiliano D.B."/>
            <person name="Miranda-Saavedra D."/>
            <person name="Angiuoli S.V."/>
            <person name="Creasy T."/>
            <person name="Amedeo P."/>
            <person name="Haas B."/>
            <person name="El-Sayed N.M."/>
            <person name="Wortman J.R."/>
            <person name="Feldblyum T."/>
            <person name="Tallon L."/>
            <person name="Schatz M."/>
            <person name="Shumway M."/>
            <person name="Koo H."/>
            <person name="Salzberg S.L."/>
            <person name="Schobel S."/>
            <person name="Pertea M."/>
            <person name="Pop M."/>
            <person name="White O."/>
            <person name="Barton G.J."/>
            <person name="Carlow C.K."/>
            <person name="Crawford M.J."/>
            <person name="Daub J."/>
            <person name="Dimmic M.W."/>
            <person name="Estes C.F."/>
            <person name="Foster J.M."/>
            <person name="Ganatra M."/>
            <person name="Gregory W.F."/>
            <person name="Johnson N.M."/>
            <person name="Jin J."/>
            <person name="Komuniecki R."/>
            <person name="Korf I."/>
            <person name="Kumar S."/>
            <person name="Laney S."/>
            <person name="Li B.W."/>
            <person name="Li W."/>
            <person name="Lindblom T.H."/>
            <person name="Lustigman S."/>
            <person name="Ma D."/>
            <person name="Maina C.V."/>
            <person name="Martin D.M."/>
            <person name="McCarter J.P."/>
            <person name="McReynolds L."/>
            <person name="Mitreva M."/>
            <person name="Nutman T.B."/>
            <person name="Parkinson J."/>
            <person name="Peregrin-Alvarez J.M."/>
            <person name="Poole C."/>
            <person name="Ren Q."/>
            <person name="Saunders L."/>
            <person name="Sluder A.E."/>
            <person name="Smith K."/>
            <person name="Stanke M."/>
            <person name="Unnasch T.R."/>
            <person name="Ware J."/>
            <person name="Wei A.D."/>
            <person name="Weil G."/>
            <person name="Williams D.J."/>
            <person name="Zhang Y."/>
            <person name="Williams S.A."/>
            <person name="Fraser-Liggett C."/>
            <person name="Slatko B."/>
            <person name="Blaxter M.L."/>
            <person name="Scott A.L."/>
        </authorList>
    </citation>
    <scope>NUCLEOTIDE SEQUENCE</scope>
    <source>
        <strain evidence="2">FR3</strain>
    </source>
</reference>
<accession>A0A4E9FMZ9</accession>
<proteinExistence type="predicted"/>
<reference evidence="1" key="2">
    <citation type="submission" date="2019-04" db="EMBL/GenBank/DDBJ databases">
        <authorList>
            <person name="Howe K."/>
            <person name="Paulini M."/>
            <person name="Williams G."/>
        </authorList>
    </citation>
    <scope>NUCLEOTIDE SEQUENCE [LARGE SCALE GENOMIC DNA]</scope>
    <source>
        <strain evidence="1">FR3</strain>
    </source>
</reference>
<dbReference type="CTD" id="66059805"/>
<keyword evidence="2" id="KW-1185">Reference proteome</keyword>
<dbReference type="STRING" id="6279.A0A5S6PMT3"/>
<accession>A0A5S6PMT3</accession>
<reference evidence="3" key="3">
    <citation type="submission" date="2019-12" db="UniProtKB">
        <authorList>
            <consortium name="WormBaseParasite"/>
        </authorList>
    </citation>
    <scope>IDENTIFICATION</scope>
</reference>
<dbReference type="GeneID" id="66059805"/>
<organism evidence="1">
    <name type="scientific">Brugia malayi</name>
    <name type="common">Filarial nematode worm</name>
    <dbReference type="NCBI Taxonomy" id="6279"/>
    <lineage>
        <taxon>Eukaryota</taxon>
        <taxon>Metazoa</taxon>
        <taxon>Ecdysozoa</taxon>
        <taxon>Nematoda</taxon>
        <taxon>Chromadorea</taxon>
        <taxon>Rhabditida</taxon>
        <taxon>Spirurina</taxon>
        <taxon>Spiruromorpha</taxon>
        <taxon>Filarioidea</taxon>
        <taxon>Onchocercidae</taxon>
        <taxon>Brugia</taxon>
    </lineage>
</organism>
<dbReference type="AlphaFoldDB" id="A0A4E9FMZ9"/>
<dbReference type="EMBL" id="CAAKNF010000195">
    <property type="protein sequence ID" value="VIO97729.1"/>
    <property type="molecule type" value="Genomic_DNA"/>
</dbReference>
<name>A0A4E9FMZ9_BRUMA</name>
<dbReference type="WBParaSite" id="Bm45b.1">
    <property type="protein sequence ID" value="Bm45b.1"/>
    <property type="gene ID" value="WBGene00220306"/>
</dbReference>